<dbReference type="STRING" id="235985.SAMN05414137_12555"/>
<dbReference type="EMBL" id="FOAZ01000025">
    <property type="protein sequence ID" value="SEM37006.1"/>
    <property type="molecule type" value="Genomic_DNA"/>
</dbReference>
<evidence type="ECO:0000313" key="2">
    <source>
        <dbReference type="Proteomes" id="UP000183015"/>
    </source>
</evidence>
<protein>
    <submittedName>
        <fullName evidence="1">Excreted virulence factor EspC, type VII ESX diderm</fullName>
    </submittedName>
</protein>
<name>A0A1H7XT04_STRJI</name>
<proteinExistence type="predicted"/>
<dbReference type="eggNOG" id="ENOG5031KAX">
    <property type="taxonomic scope" value="Bacteria"/>
</dbReference>
<keyword evidence="2" id="KW-1185">Reference proteome</keyword>
<organism evidence="1 2">
    <name type="scientific">Streptacidiphilus jiangxiensis</name>
    <dbReference type="NCBI Taxonomy" id="235985"/>
    <lineage>
        <taxon>Bacteria</taxon>
        <taxon>Bacillati</taxon>
        <taxon>Actinomycetota</taxon>
        <taxon>Actinomycetes</taxon>
        <taxon>Kitasatosporales</taxon>
        <taxon>Streptomycetaceae</taxon>
        <taxon>Streptacidiphilus</taxon>
    </lineage>
</organism>
<reference evidence="2" key="1">
    <citation type="submission" date="2016-10" db="EMBL/GenBank/DDBJ databases">
        <authorList>
            <person name="Varghese N."/>
        </authorList>
    </citation>
    <scope>NUCLEOTIDE SEQUENCE [LARGE SCALE GENOMIC DNA]</scope>
    <source>
        <strain evidence="2">DSM 45096 / BCRC 16803 / CGMCC 4.1857 / CIP 109030 / JCM 12277 / KCTC 19219 / NBRC 100920 / 33214</strain>
    </source>
</reference>
<dbReference type="GO" id="GO:0009306">
    <property type="term" value="P:protein secretion"/>
    <property type="evidence" value="ECO:0007669"/>
    <property type="project" value="InterPro"/>
</dbReference>
<dbReference type="OrthoDB" id="4233378at2"/>
<dbReference type="Proteomes" id="UP000183015">
    <property type="component" value="Unassembled WGS sequence"/>
</dbReference>
<dbReference type="InterPro" id="IPR022536">
    <property type="entry name" value="EspC"/>
</dbReference>
<accession>A0A1H7XT04</accession>
<gene>
    <name evidence="1" type="ORF">SAMN05414137_12555</name>
</gene>
<dbReference type="Pfam" id="PF10824">
    <property type="entry name" value="T7SS_ESX_EspC"/>
    <property type="match status" value="1"/>
</dbReference>
<sequence>MAAEHFYVGNEYLHDLATEFQQAADRLASLAPAFQNNVIEIGEAFGLLGACTGAASQYQSLVEHTAHGLGELEQALAADSAGLEHTAEMYDQVEHCNAGLLGGV</sequence>
<evidence type="ECO:0000313" key="1">
    <source>
        <dbReference type="EMBL" id="SEM37006.1"/>
    </source>
</evidence>
<dbReference type="RefSeq" id="WP_052439105.1">
    <property type="nucleotide sequence ID" value="NZ_BBPN01000031.1"/>
</dbReference>
<dbReference type="AlphaFoldDB" id="A0A1H7XT04"/>